<sequence>MNPSLPEEWKSYVDLNGIVYYYNTRTGISRQNPPYQMQSFPQISNQNTDTNTNILHQNSPYQMPIPQHYNSN</sequence>
<name>A0ACA9QTA3_9GLOM</name>
<feature type="non-terminal residue" evidence="1">
    <location>
        <position position="72"/>
    </location>
</feature>
<reference evidence="1" key="1">
    <citation type="submission" date="2021-06" db="EMBL/GenBank/DDBJ databases">
        <authorList>
            <person name="Kallberg Y."/>
            <person name="Tangrot J."/>
            <person name="Rosling A."/>
        </authorList>
    </citation>
    <scope>NUCLEOTIDE SEQUENCE</scope>
    <source>
        <strain evidence="1">MA461A</strain>
    </source>
</reference>
<evidence type="ECO:0000313" key="2">
    <source>
        <dbReference type="Proteomes" id="UP000789920"/>
    </source>
</evidence>
<evidence type="ECO:0000313" key="1">
    <source>
        <dbReference type="EMBL" id="CAG8759588.1"/>
    </source>
</evidence>
<organism evidence="1 2">
    <name type="scientific">Racocetra persica</name>
    <dbReference type="NCBI Taxonomy" id="160502"/>
    <lineage>
        <taxon>Eukaryota</taxon>
        <taxon>Fungi</taxon>
        <taxon>Fungi incertae sedis</taxon>
        <taxon>Mucoromycota</taxon>
        <taxon>Glomeromycotina</taxon>
        <taxon>Glomeromycetes</taxon>
        <taxon>Diversisporales</taxon>
        <taxon>Gigasporaceae</taxon>
        <taxon>Racocetra</taxon>
    </lineage>
</organism>
<gene>
    <name evidence="1" type="ORF">RPERSI_LOCUS15082</name>
</gene>
<proteinExistence type="predicted"/>
<protein>
    <submittedName>
        <fullName evidence="1">32698_t:CDS:1</fullName>
    </submittedName>
</protein>
<dbReference type="Proteomes" id="UP000789920">
    <property type="component" value="Unassembled WGS sequence"/>
</dbReference>
<keyword evidence="2" id="KW-1185">Reference proteome</keyword>
<dbReference type="EMBL" id="CAJVQC010035660">
    <property type="protein sequence ID" value="CAG8759588.1"/>
    <property type="molecule type" value="Genomic_DNA"/>
</dbReference>
<comment type="caution">
    <text evidence="1">The sequence shown here is derived from an EMBL/GenBank/DDBJ whole genome shotgun (WGS) entry which is preliminary data.</text>
</comment>
<accession>A0ACA9QTA3</accession>